<keyword evidence="2" id="KW-1133">Transmembrane helix</keyword>
<evidence type="ECO:0000313" key="4">
    <source>
        <dbReference type="Proteomes" id="UP001596540"/>
    </source>
</evidence>
<keyword evidence="2" id="KW-0812">Transmembrane</keyword>
<gene>
    <name evidence="3" type="ORF">ACFQRF_12970</name>
</gene>
<proteinExistence type="predicted"/>
<name>A0ABW2KHE1_9ACTN</name>
<comment type="caution">
    <text evidence="3">The sequence shown here is derived from an EMBL/GenBank/DDBJ whole genome shotgun (WGS) entry which is preliminary data.</text>
</comment>
<sequence length="130" mass="13793">MPLSRYDHDRLREIEARLTAEDPELADRLARGGADLWEPETEPVSRWPLVLVCAAIALASVLLVLATSLGARPAETPGTAPDPAPHTTTAPERSPIPEPKTVRTVPPLGKPVPRESTGPRDPGAQESGAA</sequence>
<dbReference type="RefSeq" id="WP_379871303.1">
    <property type="nucleotide sequence ID" value="NZ_JBHTBH010000005.1"/>
</dbReference>
<evidence type="ECO:0000256" key="2">
    <source>
        <dbReference type="SAM" id="Phobius"/>
    </source>
</evidence>
<feature type="transmembrane region" description="Helical" evidence="2">
    <location>
        <begin position="47"/>
        <end position="66"/>
    </location>
</feature>
<organism evidence="3 4">
    <name type="scientific">Marinactinospora rubrisoli</name>
    <dbReference type="NCBI Taxonomy" id="2715399"/>
    <lineage>
        <taxon>Bacteria</taxon>
        <taxon>Bacillati</taxon>
        <taxon>Actinomycetota</taxon>
        <taxon>Actinomycetes</taxon>
        <taxon>Streptosporangiales</taxon>
        <taxon>Nocardiopsidaceae</taxon>
        <taxon>Marinactinospora</taxon>
    </lineage>
</organism>
<evidence type="ECO:0000256" key="1">
    <source>
        <dbReference type="SAM" id="MobiDB-lite"/>
    </source>
</evidence>
<evidence type="ECO:0000313" key="3">
    <source>
        <dbReference type="EMBL" id="MFC7328656.1"/>
    </source>
</evidence>
<keyword evidence="2" id="KW-0472">Membrane</keyword>
<dbReference type="EMBL" id="JBHTBH010000005">
    <property type="protein sequence ID" value="MFC7328656.1"/>
    <property type="molecule type" value="Genomic_DNA"/>
</dbReference>
<accession>A0ABW2KHE1</accession>
<feature type="region of interest" description="Disordered" evidence="1">
    <location>
        <begin position="72"/>
        <end position="130"/>
    </location>
</feature>
<feature type="compositionally biased region" description="Low complexity" evidence="1">
    <location>
        <begin position="72"/>
        <end position="91"/>
    </location>
</feature>
<dbReference type="InterPro" id="IPR021401">
    <property type="entry name" value="DUF3040"/>
</dbReference>
<protein>
    <submittedName>
        <fullName evidence="3">DUF3040 domain-containing protein</fullName>
    </submittedName>
</protein>
<dbReference type="Pfam" id="PF11239">
    <property type="entry name" value="DUF3040"/>
    <property type="match status" value="1"/>
</dbReference>
<keyword evidence="4" id="KW-1185">Reference proteome</keyword>
<dbReference type="Proteomes" id="UP001596540">
    <property type="component" value="Unassembled WGS sequence"/>
</dbReference>
<reference evidence="4" key="1">
    <citation type="journal article" date="2019" name="Int. J. Syst. Evol. Microbiol.">
        <title>The Global Catalogue of Microorganisms (GCM) 10K type strain sequencing project: providing services to taxonomists for standard genome sequencing and annotation.</title>
        <authorList>
            <consortium name="The Broad Institute Genomics Platform"/>
            <consortium name="The Broad Institute Genome Sequencing Center for Infectious Disease"/>
            <person name="Wu L."/>
            <person name="Ma J."/>
        </authorList>
    </citation>
    <scope>NUCLEOTIDE SEQUENCE [LARGE SCALE GENOMIC DNA]</scope>
    <source>
        <strain evidence="4">CGMCC 4.7382</strain>
    </source>
</reference>